<evidence type="ECO:0000313" key="2">
    <source>
        <dbReference type="EMBL" id="GAA3711201.1"/>
    </source>
</evidence>
<dbReference type="Gene3D" id="3.40.109.10">
    <property type="entry name" value="NADH Oxidase"/>
    <property type="match status" value="1"/>
</dbReference>
<gene>
    <name evidence="2" type="ORF">GCM10022204_32410</name>
</gene>
<evidence type="ECO:0000259" key="1">
    <source>
        <dbReference type="Pfam" id="PF00881"/>
    </source>
</evidence>
<name>A0ABP7DWM4_9ACTN</name>
<sequence length="212" mass="23098">MTDLLTHTDHLDRADTGLALSPEAQNLLFREGRTANAFSDEPVTDEQMAAVYELVKWGPTAMNAQPLRIVLVRTEDARHDLVASMNEGNRAKTAAAPLVAVLAADVDFHDEFHRTFPVFPGARDAYAADEQARTGTATFNAALQIGYFLVGIRAAGLAAGPMAGFDHDAVSRRFFPDGRHQALLVVNLGYPSEDSYRDRQPRLGYDDVVAVA</sequence>
<dbReference type="PANTHER" id="PTHR43543:SF1">
    <property type="entry name" value="MALONIC SEMIALDEHYDE REDUCTASE RUTE-RELATED"/>
    <property type="match status" value="1"/>
</dbReference>
<dbReference type="EMBL" id="BAAAYX010000013">
    <property type="protein sequence ID" value="GAA3711201.1"/>
    <property type="molecule type" value="Genomic_DNA"/>
</dbReference>
<accession>A0ABP7DWM4</accession>
<dbReference type="Pfam" id="PF00881">
    <property type="entry name" value="Nitroreductase"/>
    <property type="match status" value="1"/>
</dbReference>
<dbReference type="NCBIfam" id="NF003768">
    <property type="entry name" value="PRK05365.1"/>
    <property type="match status" value="1"/>
</dbReference>
<comment type="caution">
    <text evidence="2">The sequence shown here is derived from an EMBL/GenBank/DDBJ whole genome shotgun (WGS) entry which is preliminary data.</text>
</comment>
<dbReference type="InterPro" id="IPR029479">
    <property type="entry name" value="Nitroreductase"/>
</dbReference>
<dbReference type="InterPro" id="IPR000415">
    <property type="entry name" value="Nitroreductase-like"/>
</dbReference>
<protein>
    <submittedName>
        <fullName evidence="2">Malonic semialdehyde reductase</fullName>
    </submittedName>
</protein>
<proteinExistence type="predicted"/>
<dbReference type="InterPro" id="IPR050461">
    <property type="entry name" value="Nitroreductase_HadB/RutE"/>
</dbReference>
<dbReference type="PANTHER" id="PTHR43543">
    <property type="entry name" value="MALONIC SEMIALDEHYDE REDUCTASE RUTE-RELATED"/>
    <property type="match status" value="1"/>
</dbReference>
<dbReference type="Proteomes" id="UP001500051">
    <property type="component" value="Unassembled WGS sequence"/>
</dbReference>
<dbReference type="SUPFAM" id="SSF55469">
    <property type="entry name" value="FMN-dependent nitroreductase-like"/>
    <property type="match status" value="1"/>
</dbReference>
<dbReference type="RefSeq" id="WP_344813445.1">
    <property type="nucleotide sequence ID" value="NZ_BAAAYX010000013.1"/>
</dbReference>
<evidence type="ECO:0000313" key="3">
    <source>
        <dbReference type="Proteomes" id="UP001500051"/>
    </source>
</evidence>
<organism evidence="2 3">
    <name type="scientific">Microlunatus aurantiacus</name>
    <dbReference type="NCBI Taxonomy" id="446786"/>
    <lineage>
        <taxon>Bacteria</taxon>
        <taxon>Bacillati</taxon>
        <taxon>Actinomycetota</taxon>
        <taxon>Actinomycetes</taxon>
        <taxon>Propionibacteriales</taxon>
        <taxon>Propionibacteriaceae</taxon>
        <taxon>Microlunatus</taxon>
    </lineage>
</organism>
<feature type="domain" description="Nitroreductase" evidence="1">
    <location>
        <begin position="33"/>
        <end position="190"/>
    </location>
</feature>
<keyword evidence="3" id="KW-1185">Reference proteome</keyword>
<reference evidence="3" key="1">
    <citation type="journal article" date="2019" name="Int. J. Syst. Evol. Microbiol.">
        <title>The Global Catalogue of Microorganisms (GCM) 10K type strain sequencing project: providing services to taxonomists for standard genome sequencing and annotation.</title>
        <authorList>
            <consortium name="The Broad Institute Genomics Platform"/>
            <consortium name="The Broad Institute Genome Sequencing Center for Infectious Disease"/>
            <person name="Wu L."/>
            <person name="Ma J."/>
        </authorList>
    </citation>
    <scope>NUCLEOTIDE SEQUENCE [LARGE SCALE GENOMIC DNA]</scope>
    <source>
        <strain evidence="3">JCM 16548</strain>
    </source>
</reference>